<dbReference type="Gene3D" id="3.30.230.10">
    <property type="match status" value="1"/>
</dbReference>
<evidence type="ECO:0000256" key="5">
    <source>
        <dbReference type="ARBA" id="ARBA00022801"/>
    </source>
</evidence>
<dbReference type="InterPro" id="IPR020588">
    <property type="entry name" value="RecA_ATP-bd"/>
</dbReference>
<comment type="function">
    <text evidence="11">Plays a role in repairing double-strand DNA breaks, probably involving stabilizing or processing branched DNA or blocked replication forks.</text>
</comment>
<dbReference type="GO" id="GO:0140664">
    <property type="term" value="F:ATP-dependent DNA damage sensor activity"/>
    <property type="evidence" value="ECO:0007669"/>
    <property type="project" value="InterPro"/>
</dbReference>
<dbReference type="Pfam" id="PF13541">
    <property type="entry name" value="ChlI"/>
    <property type="match status" value="1"/>
</dbReference>
<dbReference type="GO" id="GO:0008270">
    <property type="term" value="F:zinc ion binding"/>
    <property type="evidence" value="ECO:0007669"/>
    <property type="project" value="UniProtKB-KW"/>
</dbReference>
<dbReference type="SMART" id="SM00382">
    <property type="entry name" value="AAA"/>
    <property type="match status" value="1"/>
</dbReference>
<dbReference type="RefSeq" id="WP_123121658.1">
    <property type="nucleotide sequence ID" value="NZ_RJJR01000013.1"/>
</dbReference>
<evidence type="ECO:0000256" key="10">
    <source>
        <dbReference type="ARBA" id="ARBA00023204"/>
    </source>
</evidence>
<dbReference type="InterPro" id="IPR014721">
    <property type="entry name" value="Ribsml_uS5_D2-typ_fold_subgr"/>
</dbReference>
<keyword evidence="6 13" id="KW-0862">Zinc</keyword>
<evidence type="ECO:0000256" key="12">
    <source>
        <dbReference type="NCBIfam" id="TIGR00416"/>
    </source>
</evidence>
<proteinExistence type="inferred from homology"/>
<dbReference type="InterPro" id="IPR041166">
    <property type="entry name" value="Rubredoxin_2"/>
</dbReference>
<reference evidence="15 16" key="1">
    <citation type="submission" date="2018-11" db="EMBL/GenBank/DDBJ databases">
        <title>Draft genome sequence of Ferruginibacter sp. BO-59.</title>
        <authorList>
            <person name="Im W.T."/>
        </authorList>
    </citation>
    <scope>NUCLEOTIDE SEQUENCE [LARGE SCALE GENOMIC DNA]</scope>
    <source>
        <strain evidence="15 16">BO-59</strain>
    </source>
</reference>
<comment type="domain">
    <text evidence="11">The middle region has homology to RecA with ATPase motifs including the RadA KNRFG motif, while the C-terminus is homologous to Lon protease.</text>
</comment>
<name>A0A3M9NBC4_9BACT</name>
<dbReference type="GO" id="GO:0016787">
    <property type="term" value="F:hydrolase activity"/>
    <property type="evidence" value="ECO:0007669"/>
    <property type="project" value="UniProtKB-KW"/>
</dbReference>
<evidence type="ECO:0000256" key="3">
    <source>
        <dbReference type="ARBA" id="ARBA00022763"/>
    </source>
</evidence>
<keyword evidence="5" id="KW-0378">Hydrolase</keyword>
<feature type="domain" description="RecA family profile 1" evidence="14">
    <location>
        <begin position="71"/>
        <end position="218"/>
    </location>
</feature>
<evidence type="ECO:0000313" key="15">
    <source>
        <dbReference type="EMBL" id="RNI34597.1"/>
    </source>
</evidence>
<comment type="similarity">
    <text evidence="11 13">Belongs to the RecA family. RadA subfamily.</text>
</comment>
<keyword evidence="4 13" id="KW-0863">Zinc-finger</keyword>
<evidence type="ECO:0000256" key="6">
    <source>
        <dbReference type="ARBA" id="ARBA00022833"/>
    </source>
</evidence>
<evidence type="ECO:0000256" key="7">
    <source>
        <dbReference type="ARBA" id="ARBA00022840"/>
    </source>
</evidence>
<dbReference type="Gene3D" id="3.40.50.300">
    <property type="entry name" value="P-loop containing nucleotide triphosphate hydrolases"/>
    <property type="match status" value="1"/>
</dbReference>
<keyword evidence="8 11" id="KW-0346">Stress response</keyword>
<keyword evidence="3 11" id="KW-0227">DNA damage</keyword>
<evidence type="ECO:0000256" key="13">
    <source>
        <dbReference type="RuleBase" id="RU003555"/>
    </source>
</evidence>
<evidence type="ECO:0000313" key="16">
    <source>
        <dbReference type="Proteomes" id="UP000267223"/>
    </source>
</evidence>
<gene>
    <name evidence="11 15" type="primary">radA</name>
    <name evidence="15" type="ORF">EFY79_15610</name>
</gene>
<dbReference type="SUPFAM" id="SSF52540">
    <property type="entry name" value="P-loop containing nucleoside triphosphate hydrolases"/>
    <property type="match status" value="1"/>
</dbReference>
<dbReference type="PANTHER" id="PTHR32472">
    <property type="entry name" value="DNA REPAIR PROTEIN RADA"/>
    <property type="match status" value="1"/>
</dbReference>
<keyword evidence="7 11" id="KW-0067">ATP-binding</keyword>
<dbReference type="Pfam" id="PF18073">
    <property type="entry name" value="Zn_ribbon_LapB"/>
    <property type="match status" value="1"/>
</dbReference>
<dbReference type="HAMAP" id="MF_01498">
    <property type="entry name" value="RadA_bact"/>
    <property type="match status" value="1"/>
</dbReference>
<keyword evidence="1 11" id="KW-0479">Metal-binding</keyword>
<dbReference type="Pfam" id="PF13481">
    <property type="entry name" value="AAA_25"/>
    <property type="match status" value="1"/>
</dbReference>
<dbReference type="SUPFAM" id="SSF54211">
    <property type="entry name" value="Ribosomal protein S5 domain 2-like"/>
    <property type="match status" value="1"/>
</dbReference>
<evidence type="ECO:0000256" key="9">
    <source>
        <dbReference type="ARBA" id="ARBA00023125"/>
    </source>
</evidence>
<dbReference type="PANTHER" id="PTHR32472:SF10">
    <property type="entry name" value="DNA REPAIR PROTEIN RADA-LIKE PROTEIN"/>
    <property type="match status" value="1"/>
</dbReference>
<dbReference type="GO" id="GO:0005524">
    <property type="term" value="F:ATP binding"/>
    <property type="evidence" value="ECO:0007669"/>
    <property type="project" value="UniProtKB-UniRule"/>
</dbReference>
<evidence type="ECO:0000256" key="1">
    <source>
        <dbReference type="ARBA" id="ARBA00022723"/>
    </source>
</evidence>
<comment type="caution">
    <text evidence="15">The sequence shown here is derived from an EMBL/GenBank/DDBJ whole genome shotgun (WGS) entry which is preliminary data.</text>
</comment>
<keyword evidence="16" id="KW-1185">Reference proteome</keyword>
<dbReference type="NCBIfam" id="TIGR00416">
    <property type="entry name" value="sms"/>
    <property type="match status" value="1"/>
</dbReference>
<dbReference type="OrthoDB" id="9803906at2"/>
<dbReference type="GO" id="GO:0003684">
    <property type="term" value="F:damaged DNA binding"/>
    <property type="evidence" value="ECO:0007669"/>
    <property type="project" value="InterPro"/>
</dbReference>
<accession>A0A3M9NBC4</accession>
<feature type="region of interest" description="Lon-protease-like" evidence="11">
    <location>
        <begin position="354"/>
        <end position="457"/>
    </location>
</feature>
<dbReference type="Proteomes" id="UP000267223">
    <property type="component" value="Unassembled WGS sequence"/>
</dbReference>
<dbReference type="GO" id="GO:0000725">
    <property type="term" value="P:recombinational repair"/>
    <property type="evidence" value="ECO:0007669"/>
    <property type="project" value="UniProtKB-UniRule"/>
</dbReference>
<dbReference type="PROSITE" id="PS50162">
    <property type="entry name" value="RECA_2"/>
    <property type="match status" value="1"/>
</dbReference>
<evidence type="ECO:0000259" key="14">
    <source>
        <dbReference type="PROSITE" id="PS50162"/>
    </source>
</evidence>
<organism evidence="15 16">
    <name type="scientific">Hanamia caeni</name>
    <dbReference type="NCBI Taxonomy" id="2294116"/>
    <lineage>
        <taxon>Bacteria</taxon>
        <taxon>Pseudomonadati</taxon>
        <taxon>Bacteroidota</taxon>
        <taxon>Chitinophagia</taxon>
        <taxon>Chitinophagales</taxon>
        <taxon>Chitinophagaceae</taxon>
        <taxon>Hanamia</taxon>
    </lineage>
</organism>
<dbReference type="CDD" id="cd01121">
    <property type="entry name" value="RadA_SMS_N"/>
    <property type="match status" value="1"/>
</dbReference>
<dbReference type="EMBL" id="RJJR01000013">
    <property type="protein sequence ID" value="RNI34597.1"/>
    <property type="molecule type" value="Genomic_DNA"/>
</dbReference>
<dbReference type="InterPro" id="IPR027417">
    <property type="entry name" value="P-loop_NTPase"/>
</dbReference>
<evidence type="ECO:0000256" key="11">
    <source>
        <dbReference type="HAMAP-Rule" id="MF_01498"/>
    </source>
</evidence>
<dbReference type="InterPro" id="IPR003593">
    <property type="entry name" value="AAA+_ATPase"/>
</dbReference>
<evidence type="ECO:0000256" key="2">
    <source>
        <dbReference type="ARBA" id="ARBA00022741"/>
    </source>
</evidence>
<evidence type="ECO:0000256" key="4">
    <source>
        <dbReference type="ARBA" id="ARBA00022771"/>
    </source>
</evidence>
<dbReference type="InterPro" id="IPR004504">
    <property type="entry name" value="DNA_repair_RadA"/>
</dbReference>
<dbReference type="AlphaFoldDB" id="A0A3M9NBC4"/>
<feature type="binding site" evidence="11">
    <location>
        <begin position="100"/>
        <end position="107"/>
    </location>
    <ligand>
        <name>ATP</name>
        <dbReference type="ChEBI" id="CHEBI:30616"/>
    </ligand>
</feature>
<keyword evidence="9 11" id="KW-0238">DNA-binding</keyword>
<feature type="short sequence motif" description="RadA KNRFG motif" evidence="11">
    <location>
        <begin position="255"/>
        <end position="259"/>
    </location>
</feature>
<keyword evidence="2 11" id="KW-0547">Nucleotide-binding</keyword>
<dbReference type="InterPro" id="IPR020568">
    <property type="entry name" value="Ribosomal_Su5_D2-typ_SF"/>
</dbReference>
<evidence type="ECO:0000256" key="8">
    <source>
        <dbReference type="ARBA" id="ARBA00023016"/>
    </source>
</evidence>
<keyword evidence="10 11" id="KW-0234">DNA repair</keyword>
<dbReference type="FunFam" id="3.40.50.300:FF:000050">
    <property type="entry name" value="DNA repair protein RadA"/>
    <property type="match status" value="1"/>
</dbReference>
<sequence length="457" mass="50759">MSKTKTAFFCNNCGHESAKWVGKCPSCNEWNTFVEEVIVKGNEKPVSEWKEFSALSGGIKTISLQDVTSGEEKRIITIDKELNRVLGGGIVLGSIILIAGEPGIGKSTLFLQATLQMQHIRTLYISGEESEQQIKMRADRLQIDNQNFFLLTETNTQSIFKEIKKLKPQLVIVDSIQTIQSPYIESAPGSVSQIRESAAELQRFAKETNTPVFLIGHITKDGSIAGPKILEHMVDTVLQFEGDRHYAYRILRTLKNRFGSTSELGIYEMTSEGMKEVSNPSEILITQKEEQLSGVAIGATMEGIRPLLIEVQALVTQSVYGTPQRTNTGFDLRRLQLLLAVLEKRGGFHFGVKDVFINIAGGLKVEDPSIDLAVLSALLSSYEDVALPMQICFSGEVGLSGEIRAVNRIEQRIAEAEKLGFEKIIVSKYNTKGLGKNKFNIEVISLGKVEELYRYLF</sequence>
<dbReference type="GO" id="GO:0005829">
    <property type="term" value="C:cytosol"/>
    <property type="evidence" value="ECO:0007669"/>
    <property type="project" value="TreeGrafter"/>
</dbReference>
<dbReference type="PRINTS" id="PR01874">
    <property type="entry name" value="DNAREPAIRADA"/>
</dbReference>
<protein>
    <recommendedName>
        <fullName evidence="11 12">DNA repair protein RadA</fullName>
    </recommendedName>
</protein>
<comment type="function">
    <text evidence="13">DNA-dependent ATPase involved in processing of recombination intermediates, plays a role in repairing DNA breaks. Stimulates the branch migration of RecA-mediated strand transfer reactions, allowing the 3' invading strand to extend heteroduplex DNA faster. Binds ssDNA in the presence of ADP but not other nucleotides, has ATPase activity that is stimulated by ssDNA and various branched DNA structures, but inhibited by SSB. Does not have RecA's homology-searching function.</text>
</comment>